<gene>
    <name evidence="2" type="ORF">Rhopal_000407-T1</name>
</gene>
<reference evidence="2 3" key="1">
    <citation type="submission" date="2021-12" db="EMBL/GenBank/DDBJ databases">
        <title>High titer production of polyol ester of fatty acids by Rhodotorula paludigena BS15 towards product separation-free biomass refinery.</title>
        <authorList>
            <person name="Mano J."/>
            <person name="Ono H."/>
            <person name="Tanaka T."/>
            <person name="Naito K."/>
            <person name="Sushida H."/>
            <person name="Ike M."/>
            <person name="Tokuyasu K."/>
            <person name="Kitaoka M."/>
        </authorList>
    </citation>
    <scope>NUCLEOTIDE SEQUENCE [LARGE SCALE GENOMIC DNA]</scope>
    <source>
        <strain evidence="2 3">BS15</strain>
    </source>
</reference>
<name>A0AAV5GFN9_9BASI</name>
<protein>
    <recommendedName>
        <fullName evidence="4">Proteophosphoglycan ppg4</fullName>
    </recommendedName>
</protein>
<sequence length="384" mass="40495">MLKGQARAKSSVQSSKGGLARFVTEIHLGLPALFGTTPSHGTLISSIASLFSLVAPTLTSLCITLGPSSALQPFSSLFPPSSRSLAALSGLSHLASFTLRGAFLWLHDLAPLLSSWSALISLSLDSLRGDCTRPPHPSSPRARTLRHLSIRESSLTAEHVAWLLDGQLDLVHIELPLPGGEGRAWDALRTVVSEGGRVQVLRVWDRSGGAATTTAAAGGEKGKGKAKSQRRPRIVAGREDEVDELDSQPLRAEAEANEGEAEVVVSPSPLLALLRCIEPSTSTLSHLFLPLSLLPAPRATSFAALAPSLPSSLSTLDFDDLSAASGLRDALVEALERGELCGLERVVAPVGRKGRAGTTKGRSKADVAFEKTLGERGVRWEVTV</sequence>
<comment type="caution">
    <text evidence="2">The sequence shown here is derived from an EMBL/GenBank/DDBJ whole genome shotgun (WGS) entry which is preliminary data.</text>
</comment>
<proteinExistence type="predicted"/>
<keyword evidence="3" id="KW-1185">Reference proteome</keyword>
<evidence type="ECO:0000313" key="2">
    <source>
        <dbReference type="EMBL" id="GJN87458.1"/>
    </source>
</evidence>
<organism evidence="2 3">
    <name type="scientific">Rhodotorula paludigena</name>
    <dbReference type="NCBI Taxonomy" id="86838"/>
    <lineage>
        <taxon>Eukaryota</taxon>
        <taxon>Fungi</taxon>
        <taxon>Dikarya</taxon>
        <taxon>Basidiomycota</taxon>
        <taxon>Pucciniomycotina</taxon>
        <taxon>Microbotryomycetes</taxon>
        <taxon>Sporidiobolales</taxon>
        <taxon>Sporidiobolaceae</taxon>
        <taxon>Rhodotorula</taxon>
    </lineage>
</organism>
<feature type="compositionally biased region" description="Basic residues" evidence="1">
    <location>
        <begin position="224"/>
        <end position="233"/>
    </location>
</feature>
<accession>A0AAV5GFN9</accession>
<feature type="region of interest" description="Disordered" evidence="1">
    <location>
        <begin position="212"/>
        <end position="246"/>
    </location>
</feature>
<dbReference type="EMBL" id="BQKY01000001">
    <property type="protein sequence ID" value="GJN87458.1"/>
    <property type="molecule type" value="Genomic_DNA"/>
</dbReference>
<dbReference type="Proteomes" id="UP001342314">
    <property type="component" value="Unassembled WGS sequence"/>
</dbReference>
<evidence type="ECO:0000313" key="3">
    <source>
        <dbReference type="Proteomes" id="UP001342314"/>
    </source>
</evidence>
<evidence type="ECO:0000256" key="1">
    <source>
        <dbReference type="SAM" id="MobiDB-lite"/>
    </source>
</evidence>
<dbReference type="AlphaFoldDB" id="A0AAV5GFN9"/>
<evidence type="ECO:0008006" key="4">
    <source>
        <dbReference type="Google" id="ProtNLM"/>
    </source>
</evidence>